<keyword evidence="3" id="KW-1185">Reference proteome</keyword>
<dbReference type="AlphaFoldDB" id="A0A2M9A6R1"/>
<name>A0A2M9A6R1_9BACT</name>
<dbReference type="Proteomes" id="UP000231134">
    <property type="component" value="Unassembled WGS sequence"/>
</dbReference>
<evidence type="ECO:0000256" key="1">
    <source>
        <dbReference type="SAM" id="MobiDB-lite"/>
    </source>
</evidence>
<comment type="caution">
    <text evidence="2">The sequence shown here is derived from an EMBL/GenBank/DDBJ whole genome shotgun (WGS) entry which is preliminary data.</text>
</comment>
<organism evidence="2 3">
    <name type="scientific">Hallerella succinigenes</name>
    <dbReference type="NCBI Taxonomy" id="1896222"/>
    <lineage>
        <taxon>Bacteria</taxon>
        <taxon>Pseudomonadati</taxon>
        <taxon>Fibrobacterota</taxon>
        <taxon>Fibrobacteria</taxon>
        <taxon>Fibrobacterales</taxon>
        <taxon>Fibrobacteraceae</taxon>
        <taxon>Hallerella</taxon>
    </lineage>
</organism>
<reference evidence="2 3" key="1">
    <citation type="submission" date="2017-11" db="EMBL/GenBank/DDBJ databases">
        <title>Animal gut microbial communities from fecal samples from Wisconsin, USA.</title>
        <authorList>
            <person name="Neumann A."/>
        </authorList>
    </citation>
    <scope>NUCLEOTIDE SEQUENCE [LARGE SCALE GENOMIC DNA]</scope>
    <source>
        <strain evidence="2 3">UWS3</strain>
    </source>
</reference>
<dbReference type="EMBL" id="PGEX01000001">
    <property type="protein sequence ID" value="PJJ41323.1"/>
    <property type="molecule type" value="Genomic_DNA"/>
</dbReference>
<evidence type="ECO:0000313" key="2">
    <source>
        <dbReference type="EMBL" id="PJJ41323.1"/>
    </source>
</evidence>
<feature type="compositionally biased region" description="Polar residues" evidence="1">
    <location>
        <begin position="1"/>
        <end position="13"/>
    </location>
</feature>
<evidence type="ECO:0000313" key="3">
    <source>
        <dbReference type="Proteomes" id="UP000231134"/>
    </source>
</evidence>
<proteinExistence type="predicted"/>
<protein>
    <submittedName>
        <fullName evidence="2">Uncharacterized protein</fullName>
    </submittedName>
</protein>
<accession>A0A2M9A6R1</accession>
<gene>
    <name evidence="2" type="ORF">BGX16_1286</name>
</gene>
<sequence>MVKQNSNNGTTLRTRIVRDKTKYNRKQKHKKSFAEAGDFSFIETFLLFFT</sequence>
<feature type="region of interest" description="Disordered" evidence="1">
    <location>
        <begin position="1"/>
        <end position="22"/>
    </location>
</feature>